<dbReference type="EMBL" id="SAWY01000036">
    <property type="protein sequence ID" value="TPH13301.1"/>
    <property type="molecule type" value="Genomic_DNA"/>
</dbReference>
<dbReference type="OrthoDB" id="6308355at2"/>
<gene>
    <name evidence="1" type="ORF">EPA86_13995</name>
</gene>
<proteinExistence type="predicted"/>
<sequence length="351" mass="40013">MAQFSTPDYCLCSHDHFVFSYHYQSKKLQKICKIPPHNNSVLGRLKDYLKRSFIARALSNSLGLGHVVQLNNGTIIIIYDKIYRYTAQSNAGVAESVYDIKTHKIAPPLRNGIAIHPVSNNVYFGEYINGITRAVRIIRISENGQKTEVCHTFEVNEIKHVHGIYWDKYRERLWITTGDSDSESSFYYTDDEFKTLHRFNGGDQSWRAVSLGITKNHLVWGMDAGKDAPKEAINHIYRLDLTSGERQQIATIGNPAYHMAQTQSGAMVLGVTYEPGRKQDTLEQASLYFSETGETWHQLLTLPYQAQHLTGRSQYAYIFPPSGIIPDDQLLFTPINIMHYDAKALLLKISY</sequence>
<organism evidence="1 2">
    <name type="scientific">Litorilituus lipolyticus</name>
    <dbReference type="NCBI Taxonomy" id="2491017"/>
    <lineage>
        <taxon>Bacteria</taxon>
        <taxon>Pseudomonadati</taxon>
        <taxon>Pseudomonadota</taxon>
        <taxon>Gammaproteobacteria</taxon>
        <taxon>Alteromonadales</taxon>
        <taxon>Colwelliaceae</taxon>
        <taxon>Litorilituus</taxon>
    </lineage>
</organism>
<comment type="caution">
    <text evidence="1">The sequence shown here is derived from an EMBL/GenBank/DDBJ whole genome shotgun (WGS) entry which is preliminary data.</text>
</comment>
<protein>
    <recommendedName>
        <fullName evidence="3">Exo-alpha-sialidase</fullName>
    </recommendedName>
</protein>
<dbReference type="AlphaFoldDB" id="A0A502KTE9"/>
<name>A0A502KTE9_9GAMM</name>
<dbReference type="RefSeq" id="WP_140604661.1">
    <property type="nucleotide sequence ID" value="NZ_SAWY01000036.1"/>
</dbReference>
<accession>A0A502KTE9</accession>
<dbReference type="SUPFAM" id="SSF63825">
    <property type="entry name" value="YWTD domain"/>
    <property type="match status" value="1"/>
</dbReference>
<evidence type="ECO:0000313" key="1">
    <source>
        <dbReference type="EMBL" id="TPH13301.1"/>
    </source>
</evidence>
<keyword evidence="2" id="KW-1185">Reference proteome</keyword>
<dbReference type="Proteomes" id="UP000315303">
    <property type="component" value="Unassembled WGS sequence"/>
</dbReference>
<evidence type="ECO:0008006" key="3">
    <source>
        <dbReference type="Google" id="ProtNLM"/>
    </source>
</evidence>
<reference evidence="1 2" key="1">
    <citation type="submission" date="2019-01" db="EMBL/GenBank/DDBJ databases">
        <title>Litorilituus lipolytica sp. nov., isolated from intertidal sand of the Yellow Sea in China.</title>
        <authorList>
            <person name="Liu A."/>
        </authorList>
    </citation>
    <scope>NUCLEOTIDE SEQUENCE [LARGE SCALE GENOMIC DNA]</scope>
    <source>
        <strain evidence="1 2">RZ04</strain>
    </source>
</reference>
<evidence type="ECO:0000313" key="2">
    <source>
        <dbReference type="Proteomes" id="UP000315303"/>
    </source>
</evidence>